<evidence type="ECO:0000256" key="1">
    <source>
        <dbReference type="SAM" id="SignalP"/>
    </source>
</evidence>
<name>A0A175RF42_9HYPH</name>
<evidence type="ECO:0000313" key="3">
    <source>
        <dbReference type="Proteomes" id="UP000078529"/>
    </source>
</evidence>
<organism evidence="2 3">
    <name type="scientific">Aureimonas ureilytica</name>
    <dbReference type="NCBI Taxonomy" id="401562"/>
    <lineage>
        <taxon>Bacteria</taxon>
        <taxon>Pseudomonadati</taxon>
        <taxon>Pseudomonadota</taxon>
        <taxon>Alphaproteobacteria</taxon>
        <taxon>Hyphomicrobiales</taxon>
        <taxon>Aurantimonadaceae</taxon>
        <taxon>Aureimonas</taxon>
    </lineage>
</organism>
<reference evidence="2 3" key="1">
    <citation type="journal article" date="2016" name="Front. Microbiol.">
        <title>Genomic Resource of Rice Seed Associated Bacteria.</title>
        <authorList>
            <person name="Midha S."/>
            <person name="Bansal K."/>
            <person name="Sharma S."/>
            <person name="Kumar N."/>
            <person name="Patil P.P."/>
            <person name="Chaudhry V."/>
            <person name="Patil P.B."/>
        </authorList>
    </citation>
    <scope>NUCLEOTIDE SEQUENCE [LARGE SCALE GENOMIC DNA]</scope>
    <source>
        <strain evidence="2 3">NS365</strain>
    </source>
</reference>
<dbReference type="PATRIC" id="fig|401562.4.peg.4724"/>
<feature type="signal peptide" evidence="1">
    <location>
        <begin position="1"/>
        <end position="24"/>
    </location>
</feature>
<proteinExistence type="predicted"/>
<comment type="caution">
    <text evidence="2">The sequence shown here is derived from an EMBL/GenBank/DDBJ whole genome shotgun (WGS) entry which is preliminary data.</text>
</comment>
<gene>
    <name evidence="2" type="ORF">NS365_22125</name>
</gene>
<keyword evidence="3" id="KW-1185">Reference proteome</keyword>
<evidence type="ECO:0000313" key="2">
    <source>
        <dbReference type="EMBL" id="KTR02235.1"/>
    </source>
</evidence>
<protein>
    <submittedName>
        <fullName evidence="2">Uncharacterized protein</fullName>
    </submittedName>
</protein>
<dbReference type="EMBL" id="LDQA01000084">
    <property type="protein sequence ID" value="KTR02235.1"/>
    <property type="molecule type" value="Genomic_DNA"/>
</dbReference>
<dbReference type="Proteomes" id="UP000078529">
    <property type="component" value="Unassembled WGS sequence"/>
</dbReference>
<keyword evidence="1" id="KW-0732">Signal</keyword>
<dbReference type="RefSeq" id="WP_058602454.1">
    <property type="nucleotide sequence ID" value="NZ_LDQA01000084.1"/>
</dbReference>
<sequence length="171" mass="18260">MIKTGTFGPIAALLLVVAMSPAQADAGYFQRFNGSFAGSGTVQREQDSSPRRVSCSLTGATASANRLRMDGTCRAAIIVRRAIGADLRYDPSTDRFSGTYTGSSRGPAQLRNGRLRGDTLTLDLVYPQPVHGDRNAVMTIRNSGNGAFTLTVTDRVDGQNRTTSNVTLQKS</sequence>
<accession>A0A175RF42</accession>
<dbReference type="AlphaFoldDB" id="A0A175RF42"/>
<feature type="chain" id="PRO_5008041917" evidence="1">
    <location>
        <begin position="25"/>
        <end position="171"/>
    </location>
</feature>